<evidence type="ECO:0000313" key="3">
    <source>
        <dbReference type="EMBL" id="PLC12083.1"/>
    </source>
</evidence>
<dbReference type="RefSeq" id="WP_101851747.1">
    <property type="nucleotide sequence ID" value="NZ_LOMZ01000001.1"/>
</dbReference>
<dbReference type="GO" id="GO:0004497">
    <property type="term" value="F:monooxygenase activity"/>
    <property type="evidence" value="ECO:0007669"/>
    <property type="project" value="UniProtKB-KW"/>
</dbReference>
<dbReference type="CDD" id="cd00347">
    <property type="entry name" value="Flavin_utilizing_monoxygenases"/>
    <property type="match status" value="1"/>
</dbReference>
<dbReference type="Pfam" id="PF00296">
    <property type="entry name" value="Bac_luciferase"/>
    <property type="match status" value="1"/>
</dbReference>
<feature type="domain" description="Luciferase-like" evidence="2">
    <location>
        <begin position="20"/>
        <end position="301"/>
    </location>
</feature>
<comment type="caution">
    <text evidence="3">The sequence shown here is derived from an EMBL/GenBank/DDBJ whole genome shotgun (WGS) entry which is preliminary data.</text>
</comment>
<dbReference type="PANTHER" id="PTHR30137">
    <property type="entry name" value="LUCIFERASE-LIKE MONOOXYGENASE"/>
    <property type="match status" value="1"/>
</dbReference>
<evidence type="ECO:0000256" key="1">
    <source>
        <dbReference type="ARBA" id="ARBA00007789"/>
    </source>
</evidence>
<dbReference type="GO" id="GO:0005829">
    <property type="term" value="C:cytosol"/>
    <property type="evidence" value="ECO:0007669"/>
    <property type="project" value="TreeGrafter"/>
</dbReference>
<organism evidence="3 4">
    <name type="scientific">Kocuria flava</name>
    <dbReference type="NCBI Taxonomy" id="446860"/>
    <lineage>
        <taxon>Bacteria</taxon>
        <taxon>Bacillati</taxon>
        <taxon>Actinomycetota</taxon>
        <taxon>Actinomycetes</taxon>
        <taxon>Micrococcales</taxon>
        <taxon>Micrococcaceae</taxon>
        <taxon>Kocuria</taxon>
    </lineage>
</organism>
<dbReference type="InterPro" id="IPR011251">
    <property type="entry name" value="Luciferase-like_dom"/>
</dbReference>
<protein>
    <submittedName>
        <fullName evidence="3">Alkane 1-monooxygenase</fullName>
    </submittedName>
</protein>
<reference evidence="3 4" key="1">
    <citation type="submission" date="2015-12" db="EMBL/GenBank/DDBJ databases">
        <authorList>
            <person name="Shamseldin A."/>
            <person name="Moawad H."/>
            <person name="Abd El-Rahim W.M."/>
            <person name="Sadowsky M.J."/>
        </authorList>
    </citation>
    <scope>NUCLEOTIDE SEQUENCE [LARGE SCALE GENOMIC DNA]</scope>
    <source>
        <strain evidence="3 4">S43</strain>
    </source>
</reference>
<dbReference type="SUPFAM" id="SSF51679">
    <property type="entry name" value="Bacterial luciferase-like"/>
    <property type="match status" value="1"/>
</dbReference>
<dbReference type="AlphaFoldDB" id="A0A2N4T1J5"/>
<accession>A0A2N4T1J5</accession>
<sequence length="330" mass="35407">MPDAPHVPLSALDLVPLAEGRTAADALREATDLARRLEAAGYRRLWYAEHHNTEAFASSATAVLIGQALAATERIAVGSGGIMLPNHAPLAVAEAFGTLANLYPGRVELGLGRAPGTDLRTALELRRGHPGHDDFEAGIRRLVRLFGGQEQEVVRAPVARGTDVPLWILGSSTGGAEVAARLGLPYAFASHFAPAMILDAIALYRQHFDAGAPTATVERPHVMVAANVLAADTDEEARRQFTTHQLLVRGIARNDRRPLQPPADRVELTAAEAATVEQHLAVSAVGTPERVVADLEQVVEITRADELVLNSYAHDPQVRARSYELVAQAW</sequence>
<dbReference type="InterPro" id="IPR050766">
    <property type="entry name" value="Bact_Lucif_Oxidored"/>
</dbReference>
<dbReference type="Proteomes" id="UP000234632">
    <property type="component" value="Unassembled WGS sequence"/>
</dbReference>
<name>A0A2N4T1J5_9MICC</name>
<evidence type="ECO:0000259" key="2">
    <source>
        <dbReference type="Pfam" id="PF00296"/>
    </source>
</evidence>
<evidence type="ECO:0000313" key="4">
    <source>
        <dbReference type="Proteomes" id="UP000234632"/>
    </source>
</evidence>
<keyword evidence="3" id="KW-0560">Oxidoreductase</keyword>
<gene>
    <name evidence="3" type="ORF">AUQ48_07325</name>
</gene>
<dbReference type="InterPro" id="IPR019949">
    <property type="entry name" value="CmoO-like"/>
</dbReference>
<dbReference type="PANTHER" id="PTHR30137:SF6">
    <property type="entry name" value="LUCIFERASE-LIKE MONOOXYGENASE"/>
    <property type="match status" value="1"/>
</dbReference>
<dbReference type="Gene3D" id="3.20.20.30">
    <property type="entry name" value="Luciferase-like domain"/>
    <property type="match status" value="1"/>
</dbReference>
<keyword evidence="3" id="KW-0503">Monooxygenase</keyword>
<dbReference type="EMBL" id="LOMZ01000001">
    <property type="protein sequence ID" value="PLC12083.1"/>
    <property type="molecule type" value="Genomic_DNA"/>
</dbReference>
<dbReference type="InterPro" id="IPR036661">
    <property type="entry name" value="Luciferase-like_sf"/>
</dbReference>
<dbReference type="NCBIfam" id="TIGR03558">
    <property type="entry name" value="oxido_grp_1"/>
    <property type="match status" value="1"/>
</dbReference>
<proteinExistence type="predicted"/>
<comment type="similarity">
    <text evidence="1">To bacterial alkanal monooxygenase alpha and beta chains.</text>
</comment>
<dbReference type="GO" id="GO:0016705">
    <property type="term" value="F:oxidoreductase activity, acting on paired donors, with incorporation or reduction of molecular oxygen"/>
    <property type="evidence" value="ECO:0007669"/>
    <property type="project" value="InterPro"/>
</dbReference>